<evidence type="ECO:0000256" key="2">
    <source>
        <dbReference type="ARBA" id="ARBA00013064"/>
    </source>
</evidence>
<dbReference type="OMA" id="IQMMELY"/>
<dbReference type="OrthoDB" id="336906at2759"/>
<evidence type="ECO:0000256" key="1">
    <source>
        <dbReference type="ARBA" id="ARBA00008601"/>
    </source>
</evidence>
<feature type="region of interest" description="Disordered" evidence="5">
    <location>
        <begin position="149"/>
        <end position="171"/>
    </location>
</feature>
<evidence type="ECO:0000259" key="6">
    <source>
        <dbReference type="PROSITE" id="PS50054"/>
    </source>
</evidence>
<dbReference type="SUPFAM" id="SSF52821">
    <property type="entry name" value="Rhodanese/Cell cycle control phosphatase"/>
    <property type="match status" value="1"/>
</dbReference>
<evidence type="ECO:0000313" key="7">
    <source>
        <dbReference type="EMBL" id="KRX10958.1"/>
    </source>
</evidence>
<dbReference type="InterPro" id="IPR020422">
    <property type="entry name" value="TYR_PHOSPHATASE_DUAL_dom"/>
</dbReference>
<comment type="caution">
    <text evidence="7">The sequence shown here is derived from an EMBL/GenBank/DDBJ whole genome shotgun (WGS) entry which is preliminary data.</text>
</comment>
<dbReference type="PANTHER" id="PTHR10159:SF519">
    <property type="entry name" value="DUAL SPECIFICITY PROTEIN PHOSPHATASE MPK3"/>
    <property type="match status" value="1"/>
</dbReference>
<protein>
    <recommendedName>
        <fullName evidence="2">protein-tyrosine-phosphatase</fullName>
        <ecNumber evidence="2">3.1.3.48</ecNumber>
    </recommendedName>
</protein>
<keyword evidence="4" id="KW-0904">Protein phosphatase</keyword>
<dbReference type="InParanoid" id="A0A0V0R904"/>
<dbReference type="Pfam" id="PF00782">
    <property type="entry name" value="DSPc"/>
    <property type="match status" value="1"/>
</dbReference>
<dbReference type="AlphaFoldDB" id="A0A0V0R904"/>
<dbReference type="InterPro" id="IPR000340">
    <property type="entry name" value="Dual-sp_phosphatase_cat-dom"/>
</dbReference>
<dbReference type="GO" id="GO:0043409">
    <property type="term" value="P:negative regulation of MAPK cascade"/>
    <property type="evidence" value="ECO:0007669"/>
    <property type="project" value="TreeGrafter"/>
</dbReference>
<evidence type="ECO:0000313" key="8">
    <source>
        <dbReference type="Proteomes" id="UP000054937"/>
    </source>
</evidence>
<dbReference type="SUPFAM" id="SSF52799">
    <property type="entry name" value="(Phosphotyrosine protein) phosphatases II"/>
    <property type="match status" value="1"/>
</dbReference>
<keyword evidence="3" id="KW-0378">Hydrolase</keyword>
<name>A0A0V0R904_PSEPJ</name>
<comment type="similarity">
    <text evidence="1">Belongs to the protein-tyrosine phosphatase family. Non-receptor class dual specificity subfamily.</text>
</comment>
<sequence length="343" mass="40908">MQSQKPQQIKQCPNFELYNFMQDLRHLIIIDTRDITNENQTFIRGSYLLKKRSGIKEFIEFVNESVRKGEQFEKKYNSKKIRRAVFYDQLGQLKPENLGELEKYANILKQQDPEFRVYLLKEGYEQFQKKYDFLCLSQEDFQKYGQMQQFQQNENDQKMQNDKQQQEKTENDQIREKLLTDVQRKVLFANAQFPIEIQDSKLYLGNIYHANSDMMLKSLGIKTIIDFTHGHQETFKKRMEENLVKNYKYQYIPIEKNKMAGVEFDFNEINEFIDEQLENNNGPVLMFCKDGNSISSNFAISYLMYEKGLPFQIASLKVFQYKGGVIDTCKNIYTQLMTYQPKK</sequence>
<organism evidence="7 8">
    <name type="scientific">Pseudocohnilembus persalinus</name>
    <name type="common">Ciliate</name>
    <dbReference type="NCBI Taxonomy" id="266149"/>
    <lineage>
        <taxon>Eukaryota</taxon>
        <taxon>Sar</taxon>
        <taxon>Alveolata</taxon>
        <taxon>Ciliophora</taxon>
        <taxon>Intramacronucleata</taxon>
        <taxon>Oligohymenophorea</taxon>
        <taxon>Scuticociliatia</taxon>
        <taxon>Philasterida</taxon>
        <taxon>Pseudocohnilembidae</taxon>
        <taxon>Pseudocohnilembus</taxon>
    </lineage>
</organism>
<dbReference type="GO" id="GO:0004725">
    <property type="term" value="F:protein tyrosine phosphatase activity"/>
    <property type="evidence" value="ECO:0007669"/>
    <property type="project" value="UniProtKB-EC"/>
</dbReference>
<feature type="domain" description="Tyrosine-protein phosphatase" evidence="6">
    <location>
        <begin position="193"/>
        <end position="343"/>
    </location>
</feature>
<evidence type="ECO:0000256" key="3">
    <source>
        <dbReference type="ARBA" id="ARBA00022801"/>
    </source>
</evidence>
<dbReference type="GO" id="GO:0005737">
    <property type="term" value="C:cytoplasm"/>
    <property type="evidence" value="ECO:0007669"/>
    <property type="project" value="TreeGrafter"/>
</dbReference>
<proteinExistence type="inferred from homology"/>
<evidence type="ECO:0000256" key="5">
    <source>
        <dbReference type="SAM" id="MobiDB-lite"/>
    </source>
</evidence>
<dbReference type="Gene3D" id="3.40.250.10">
    <property type="entry name" value="Rhodanese-like domain"/>
    <property type="match status" value="1"/>
</dbReference>
<dbReference type="EC" id="3.1.3.48" evidence="2"/>
<dbReference type="CDD" id="cd14498">
    <property type="entry name" value="DSP"/>
    <property type="match status" value="1"/>
</dbReference>
<accession>A0A0V0R904</accession>
<dbReference type="SMART" id="SM00195">
    <property type="entry name" value="DSPc"/>
    <property type="match status" value="1"/>
</dbReference>
<gene>
    <name evidence="7" type="ORF">PPERSA_12082</name>
</gene>
<dbReference type="Gene3D" id="3.90.190.10">
    <property type="entry name" value="Protein tyrosine phosphatase superfamily"/>
    <property type="match status" value="1"/>
</dbReference>
<feature type="compositionally biased region" description="Basic and acidic residues" evidence="5">
    <location>
        <begin position="155"/>
        <end position="171"/>
    </location>
</feature>
<dbReference type="PROSITE" id="PS50054">
    <property type="entry name" value="TYR_PHOSPHATASE_DUAL"/>
    <property type="match status" value="1"/>
</dbReference>
<dbReference type="PANTHER" id="PTHR10159">
    <property type="entry name" value="DUAL SPECIFICITY PROTEIN PHOSPHATASE"/>
    <property type="match status" value="1"/>
</dbReference>
<dbReference type="InterPro" id="IPR029021">
    <property type="entry name" value="Prot-tyrosine_phosphatase-like"/>
</dbReference>
<dbReference type="InterPro" id="IPR036873">
    <property type="entry name" value="Rhodanese-like_dom_sf"/>
</dbReference>
<dbReference type="EMBL" id="LDAU01000013">
    <property type="protein sequence ID" value="KRX10958.1"/>
    <property type="molecule type" value="Genomic_DNA"/>
</dbReference>
<keyword evidence="8" id="KW-1185">Reference proteome</keyword>
<evidence type="ECO:0000256" key="4">
    <source>
        <dbReference type="ARBA" id="ARBA00022912"/>
    </source>
</evidence>
<reference evidence="7 8" key="1">
    <citation type="journal article" date="2015" name="Sci. Rep.">
        <title>Genome of the facultative scuticociliatosis pathogen Pseudocohnilembus persalinus provides insight into its virulence through horizontal gene transfer.</title>
        <authorList>
            <person name="Xiong J."/>
            <person name="Wang G."/>
            <person name="Cheng J."/>
            <person name="Tian M."/>
            <person name="Pan X."/>
            <person name="Warren A."/>
            <person name="Jiang C."/>
            <person name="Yuan D."/>
            <person name="Miao W."/>
        </authorList>
    </citation>
    <scope>NUCLEOTIDE SEQUENCE [LARGE SCALE GENOMIC DNA]</scope>
    <source>
        <strain evidence="7">36N120E</strain>
    </source>
</reference>
<dbReference type="Proteomes" id="UP000054937">
    <property type="component" value="Unassembled WGS sequence"/>
</dbReference>